<gene>
    <name evidence="1" type="ORF">AAHA92_09814</name>
</gene>
<keyword evidence="2" id="KW-1185">Reference proteome</keyword>
<protein>
    <submittedName>
        <fullName evidence="1">Uncharacterized protein</fullName>
    </submittedName>
</protein>
<accession>A0ABD1HSM8</accession>
<evidence type="ECO:0000313" key="1">
    <source>
        <dbReference type="EMBL" id="KAL1559477.1"/>
    </source>
</evidence>
<name>A0ABD1HSM8_SALDI</name>
<evidence type="ECO:0000313" key="2">
    <source>
        <dbReference type="Proteomes" id="UP001567538"/>
    </source>
</evidence>
<reference evidence="1 2" key="1">
    <citation type="submission" date="2024-06" db="EMBL/GenBank/DDBJ databases">
        <title>A chromosome level genome sequence of Diviner's sage (Salvia divinorum).</title>
        <authorList>
            <person name="Ford S.A."/>
            <person name="Ro D.-K."/>
            <person name="Ness R.W."/>
            <person name="Phillips M.A."/>
        </authorList>
    </citation>
    <scope>NUCLEOTIDE SEQUENCE [LARGE SCALE GENOMIC DNA]</scope>
    <source>
        <strain evidence="1">SAF-2024a</strain>
        <tissue evidence="1">Leaf</tissue>
    </source>
</reference>
<dbReference type="AlphaFoldDB" id="A0ABD1HSM8"/>
<dbReference type="EMBL" id="JBEAFC010000004">
    <property type="protein sequence ID" value="KAL1559477.1"/>
    <property type="molecule type" value="Genomic_DNA"/>
</dbReference>
<sequence>MALDLHVVAAVAKSQQLTSSPVSLDSHRRHPQFPSLLRGCHGVSVVHSRRPRLFPPKLAASFTVVGPPSLLAVQCRELPSKARRRHCSPQSPLAAAVGSVVRQVHRPCSILGIAPPRSPVCLPRLVKSQISTATVVCWNSSRRVVVAAVESVVPPNCEQLLVFEDLWSGEERDYEKEP</sequence>
<comment type="caution">
    <text evidence="1">The sequence shown here is derived from an EMBL/GenBank/DDBJ whole genome shotgun (WGS) entry which is preliminary data.</text>
</comment>
<dbReference type="Proteomes" id="UP001567538">
    <property type="component" value="Unassembled WGS sequence"/>
</dbReference>
<proteinExistence type="predicted"/>
<organism evidence="1 2">
    <name type="scientific">Salvia divinorum</name>
    <name type="common">Maria pastora</name>
    <name type="synonym">Diviner's sage</name>
    <dbReference type="NCBI Taxonomy" id="28513"/>
    <lineage>
        <taxon>Eukaryota</taxon>
        <taxon>Viridiplantae</taxon>
        <taxon>Streptophyta</taxon>
        <taxon>Embryophyta</taxon>
        <taxon>Tracheophyta</taxon>
        <taxon>Spermatophyta</taxon>
        <taxon>Magnoliopsida</taxon>
        <taxon>eudicotyledons</taxon>
        <taxon>Gunneridae</taxon>
        <taxon>Pentapetalae</taxon>
        <taxon>asterids</taxon>
        <taxon>lamiids</taxon>
        <taxon>Lamiales</taxon>
        <taxon>Lamiaceae</taxon>
        <taxon>Nepetoideae</taxon>
        <taxon>Mentheae</taxon>
        <taxon>Salviinae</taxon>
        <taxon>Salvia</taxon>
        <taxon>Salvia subgen. Calosphace</taxon>
    </lineage>
</organism>